<name>A0A1Y3PHX2_9BACI</name>
<dbReference type="InterPro" id="IPR014832">
    <property type="entry name" value="TnsA_C"/>
</dbReference>
<dbReference type="InterPro" id="IPR014833">
    <property type="entry name" value="TnsA_N"/>
</dbReference>
<evidence type="ECO:0000313" key="3">
    <source>
        <dbReference type="EMBL" id="OUM86930.1"/>
    </source>
</evidence>
<dbReference type="Gene3D" id="3.40.1350.10">
    <property type="match status" value="1"/>
</dbReference>
<dbReference type="InterPro" id="IPR036388">
    <property type="entry name" value="WH-like_DNA-bd_sf"/>
</dbReference>
<organism evidence="3 4">
    <name type="scientific">Bacillus thermozeamaize</name>
    <dbReference type="NCBI Taxonomy" id="230954"/>
    <lineage>
        <taxon>Bacteria</taxon>
        <taxon>Bacillati</taxon>
        <taxon>Bacillota</taxon>
        <taxon>Bacilli</taxon>
        <taxon>Bacillales</taxon>
        <taxon>Bacillaceae</taxon>
        <taxon>Bacillus</taxon>
    </lineage>
</organism>
<protein>
    <recommendedName>
        <fullName evidence="5">Transposase</fullName>
    </recommendedName>
</protein>
<dbReference type="GO" id="GO:0003676">
    <property type="term" value="F:nucleic acid binding"/>
    <property type="evidence" value="ECO:0007669"/>
    <property type="project" value="InterPro"/>
</dbReference>
<dbReference type="EMBL" id="LZRT01000083">
    <property type="protein sequence ID" value="OUM86930.1"/>
    <property type="molecule type" value="Genomic_DNA"/>
</dbReference>
<dbReference type="Pfam" id="PF08721">
    <property type="entry name" value="Tn7_Tnp_TnsA_C"/>
    <property type="match status" value="1"/>
</dbReference>
<feature type="domain" description="TnsA endonuclease C-terminal" evidence="1">
    <location>
        <begin position="176"/>
        <end position="257"/>
    </location>
</feature>
<evidence type="ECO:0000259" key="2">
    <source>
        <dbReference type="Pfam" id="PF08722"/>
    </source>
</evidence>
<dbReference type="AlphaFoldDB" id="A0A1Y3PHX2"/>
<evidence type="ECO:0008006" key="5">
    <source>
        <dbReference type="Google" id="ProtNLM"/>
    </source>
</evidence>
<dbReference type="CDD" id="cd22362">
    <property type="entry name" value="TnsA_endonuclease-like"/>
    <property type="match status" value="1"/>
</dbReference>
<dbReference type="SUPFAM" id="SSF52980">
    <property type="entry name" value="Restriction endonuclease-like"/>
    <property type="match status" value="1"/>
</dbReference>
<comment type="caution">
    <text evidence="3">The sequence shown here is derived from an EMBL/GenBank/DDBJ whole genome shotgun (WGS) entry which is preliminary data.</text>
</comment>
<evidence type="ECO:0000259" key="1">
    <source>
        <dbReference type="Pfam" id="PF08721"/>
    </source>
</evidence>
<dbReference type="Proteomes" id="UP000196475">
    <property type="component" value="Unassembled WGS sequence"/>
</dbReference>
<accession>A0A1Y3PHX2</accession>
<dbReference type="InterPro" id="IPR011856">
    <property type="entry name" value="tRNA_endonuc-like_dom_sf"/>
</dbReference>
<proteinExistence type="predicted"/>
<dbReference type="InterPro" id="IPR011335">
    <property type="entry name" value="Restrct_endonuc-II-like"/>
</dbReference>
<dbReference type="Pfam" id="PF08722">
    <property type="entry name" value="Tn7_TnsA-like_N"/>
    <property type="match status" value="1"/>
</dbReference>
<evidence type="ECO:0000313" key="4">
    <source>
        <dbReference type="Proteomes" id="UP000196475"/>
    </source>
</evidence>
<reference evidence="4" key="1">
    <citation type="submission" date="2016-06" db="EMBL/GenBank/DDBJ databases">
        <authorList>
            <person name="Nascimento L."/>
            <person name="Pereira R.V."/>
            <person name="Martins L.F."/>
            <person name="Quaggio R.B."/>
            <person name="Silva A.M."/>
            <person name="Setubal J.C."/>
        </authorList>
    </citation>
    <scope>NUCLEOTIDE SEQUENCE [LARGE SCALE GENOMIC DNA]</scope>
</reference>
<gene>
    <name evidence="3" type="ORF">BAA01_00770</name>
</gene>
<feature type="domain" description="TnsA endonuclease N-terminal" evidence="2">
    <location>
        <begin position="77"/>
        <end position="174"/>
    </location>
</feature>
<dbReference type="Gene3D" id="1.10.10.10">
    <property type="entry name" value="Winged helix-like DNA-binding domain superfamily/Winged helix DNA-binding domain"/>
    <property type="match status" value="1"/>
</dbReference>
<sequence>MEADELARSSDWTEAKLKRFLAEGRGQGDRESYRPWLTVMDVPSRGRASRVFSRKCNRVVHLLTDTQLRYFYLLEWDESILDIKEQFPLLDVETIVDQMDESLLKRLKDPKTEVPHVITTTFVITAKDHEGREIQYARAIKDAAELEKKATLERLEIQRRYWEACQVDFAVVTQHEIPVQRSRNIEWVLSALNVEDYGFSSTQIQEYASILQEQLLSSDQSIRAILASFEREMKEEAGTGLLVFRYLIASRLIQINMDADIQLSATPKDLGLKVNMLQGGEKRFGAVR</sequence>